<keyword evidence="11" id="KW-0282">Flagellum</keyword>
<dbReference type="InterPro" id="IPR019776">
    <property type="entry name" value="Flagellar_basal_body_rod_CS"/>
</dbReference>
<dbReference type="InterPro" id="IPR002371">
    <property type="entry name" value="FlgK"/>
</dbReference>
<dbReference type="EMBL" id="NTME01000005">
    <property type="protein sequence ID" value="PBJ96379.1"/>
    <property type="molecule type" value="Genomic_DNA"/>
</dbReference>
<dbReference type="GO" id="GO:0044780">
    <property type="term" value="P:bacterial-type flagellum assembly"/>
    <property type="evidence" value="ECO:0007669"/>
    <property type="project" value="InterPro"/>
</dbReference>
<gene>
    <name evidence="11" type="ORF">CMV24_06545</name>
</gene>
<dbReference type="InterPro" id="IPR001444">
    <property type="entry name" value="Flag_bb_rod_N"/>
</dbReference>
<dbReference type="InterPro" id="IPR049119">
    <property type="entry name" value="FlgK_D2-like"/>
</dbReference>
<dbReference type="Pfam" id="PF22638">
    <property type="entry name" value="FlgK_D1"/>
    <property type="match status" value="1"/>
</dbReference>
<evidence type="ECO:0000256" key="2">
    <source>
        <dbReference type="ARBA" id="ARBA00004613"/>
    </source>
</evidence>
<evidence type="ECO:0000256" key="3">
    <source>
        <dbReference type="ARBA" id="ARBA00009677"/>
    </source>
</evidence>
<evidence type="ECO:0000256" key="1">
    <source>
        <dbReference type="ARBA" id="ARBA00004365"/>
    </source>
</evidence>
<protein>
    <recommendedName>
        <fullName evidence="4">Flagellar hook-associated protein 1</fullName>
    </recommendedName>
</protein>
<comment type="similarity">
    <text evidence="3">Belongs to the flagella basal body rod proteins family.</text>
</comment>
<dbReference type="PROSITE" id="PS00588">
    <property type="entry name" value="FLAGELLA_BB_ROD"/>
    <property type="match status" value="1"/>
</dbReference>
<feature type="domain" description="Flagellar basal body rod protein N-terminal" evidence="7">
    <location>
        <begin position="7"/>
        <end position="34"/>
    </location>
</feature>
<keyword evidence="11" id="KW-0969">Cilium</keyword>
<evidence type="ECO:0000259" key="10">
    <source>
        <dbReference type="Pfam" id="PF22638"/>
    </source>
</evidence>
<evidence type="ECO:0000256" key="4">
    <source>
        <dbReference type="ARBA" id="ARBA00016244"/>
    </source>
</evidence>
<dbReference type="AlphaFoldDB" id="A0A0B5K710"/>
<dbReference type="PANTHER" id="PTHR30033:SF1">
    <property type="entry name" value="FLAGELLAR HOOK-ASSOCIATED PROTEIN 1"/>
    <property type="match status" value="1"/>
</dbReference>
<sequence>MSSLISIGLSGLNASQAALSVTSNNIANAATSGYSRQQTIQAAGPSHNIGAGFLGTGTTLSDVRRIYSAYLDNQLQTATSLQADSVAFQDQITSVDKLLADRDTGISSVLTAFFSALQTAAAKPGDVASRQLLLTQAQTLSNRFNAVSTQLTQQNETINSQLDTMAGQVNKLTANIAEYNKQIAAATATGNTPNSLLDARNEAVRQLNELVGVTVQERDGNYDVYLGSGQSLVTGNKANTLSVQPGVADKSQASLRINYESFSSDVTSVVTGGAIGGLLRYRQDVLTPSMNELGRVALVVADSINSQLGQGLDANGQFGSALFSSINSATAIAQRSLASSSNSAGSGNLDVTIANSGALTTYDYEVKFTSANQYSVRRSDGTDMGSFDLNADPAPVIDGFSLSLKGGGLAAGDSFKVIPTRSAAGSITTTLTDANKLAFAGPISATAGSGNSGTGTITQPSLGETLDIYGGADTVLVQQAIRDSMPVRVVFDAASGGSQGYKLYDAKGTQIGTGSVVPGQDNKLSVAVPMLDASGSPILDASGNPRTFAVETTIGGSPAANDSFTLSFNADGKADNRNANALLDLQTKSTVGTNSGTGTSFTSAYASLVERVGAKASQATIDTTATQAVLKSATESRSAVSGVNLDDEAASLVKFQHYYTASSQIIKAAQETFSTLINAL</sequence>
<dbReference type="PRINTS" id="PR01005">
    <property type="entry name" value="FLGHOOKAP1"/>
</dbReference>
<accession>A0A0B5K710</accession>
<keyword evidence="6" id="KW-0975">Bacterial flagellum</keyword>
<keyword evidence="11" id="KW-0966">Cell projection</keyword>
<dbReference type="GO" id="GO:0009424">
    <property type="term" value="C:bacterial-type flagellum hook"/>
    <property type="evidence" value="ECO:0007669"/>
    <property type="project" value="InterPro"/>
</dbReference>
<dbReference type="RefSeq" id="WP_041505712.1">
    <property type="nucleotide sequence ID" value="NZ_CP010359.1"/>
</dbReference>
<dbReference type="NCBIfam" id="TIGR02492">
    <property type="entry name" value="flgK_ends"/>
    <property type="match status" value="1"/>
</dbReference>
<evidence type="ECO:0000256" key="6">
    <source>
        <dbReference type="ARBA" id="ARBA00023143"/>
    </source>
</evidence>
<dbReference type="PANTHER" id="PTHR30033">
    <property type="entry name" value="FLAGELLAR HOOK-ASSOCIATED PROTEIN 1"/>
    <property type="match status" value="1"/>
</dbReference>
<feature type="domain" description="Flagellar basal-body/hook protein C-terminal" evidence="8">
    <location>
        <begin position="640"/>
        <end position="678"/>
    </location>
</feature>
<dbReference type="InterPro" id="IPR010930">
    <property type="entry name" value="Flg_bb/hook_C_dom"/>
</dbReference>
<dbReference type="KEGG" id="ppj:RK21_00717"/>
<comment type="subcellular location">
    <subcellularLocation>
        <location evidence="1">Bacterial flagellum</location>
    </subcellularLocation>
    <subcellularLocation>
        <location evidence="2">Secreted</location>
    </subcellularLocation>
</comment>
<dbReference type="GO" id="GO:0005576">
    <property type="term" value="C:extracellular region"/>
    <property type="evidence" value="ECO:0007669"/>
    <property type="project" value="UniProtKB-SubCell"/>
</dbReference>
<dbReference type="Pfam" id="PF06429">
    <property type="entry name" value="Flg_bbr_C"/>
    <property type="match status" value="1"/>
</dbReference>
<evidence type="ECO:0000259" key="7">
    <source>
        <dbReference type="Pfam" id="PF00460"/>
    </source>
</evidence>
<dbReference type="Pfam" id="PF21158">
    <property type="entry name" value="flgK_1st_1"/>
    <property type="match status" value="1"/>
</dbReference>
<feature type="domain" description="Flagellar hook-associated protein FlgK helical" evidence="10">
    <location>
        <begin position="93"/>
        <end position="323"/>
    </location>
</feature>
<name>A0A0B5K710_PSEDL</name>
<comment type="caution">
    <text evidence="11">The sequence shown here is derived from an EMBL/GenBank/DDBJ whole genome shotgun (WGS) entry which is preliminary data.</text>
</comment>
<evidence type="ECO:0000259" key="9">
    <source>
        <dbReference type="Pfam" id="PF21158"/>
    </source>
</evidence>
<dbReference type="SUPFAM" id="SSF64518">
    <property type="entry name" value="Phase 1 flagellin"/>
    <property type="match status" value="2"/>
</dbReference>
<dbReference type="GO" id="GO:0005198">
    <property type="term" value="F:structural molecule activity"/>
    <property type="evidence" value="ECO:0007669"/>
    <property type="project" value="InterPro"/>
</dbReference>
<dbReference type="InterPro" id="IPR053927">
    <property type="entry name" value="FlgK_helical"/>
</dbReference>
<evidence type="ECO:0000259" key="8">
    <source>
        <dbReference type="Pfam" id="PF06429"/>
    </source>
</evidence>
<reference evidence="11 12" key="1">
    <citation type="submission" date="2017-09" db="EMBL/GenBank/DDBJ databases">
        <authorList>
            <person name="Ehlers B."/>
            <person name="Leendertz F.H."/>
        </authorList>
    </citation>
    <scope>NUCLEOTIDE SEQUENCE [LARGE SCALE GENOMIC DNA]</scope>
    <source>
        <strain evidence="11 12">DJ-1</strain>
    </source>
</reference>
<evidence type="ECO:0000313" key="11">
    <source>
        <dbReference type="EMBL" id="PBJ96379.1"/>
    </source>
</evidence>
<proteinExistence type="inferred from homology"/>
<organism evidence="11 12">
    <name type="scientific">Pseudomonas plecoglossicida</name>
    <dbReference type="NCBI Taxonomy" id="70775"/>
    <lineage>
        <taxon>Bacteria</taxon>
        <taxon>Pseudomonadati</taxon>
        <taxon>Pseudomonadota</taxon>
        <taxon>Gammaproteobacteria</taxon>
        <taxon>Pseudomonadales</taxon>
        <taxon>Pseudomonadaceae</taxon>
        <taxon>Pseudomonas</taxon>
    </lineage>
</organism>
<evidence type="ECO:0000313" key="12">
    <source>
        <dbReference type="Proteomes" id="UP000218102"/>
    </source>
</evidence>
<evidence type="ECO:0000256" key="5">
    <source>
        <dbReference type="ARBA" id="ARBA00022525"/>
    </source>
</evidence>
<dbReference type="Pfam" id="PF00460">
    <property type="entry name" value="Flg_bb_rod"/>
    <property type="match status" value="1"/>
</dbReference>
<feature type="domain" description="Flagellar hook-associated protein 1 D2-like" evidence="9">
    <location>
        <begin position="338"/>
        <end position="419"/>
    </location>
</feature>
<keyword evidence="5" id="KW-0964">Secreted</keyword>
<dbReference type="Proteomes" id="UP000218102">
    <property type="component" value="Unassembled WGS sequence"/>
</dbReference>